<dbReference type="AlphaFoldDB" id="A0A5J4TCJ8"/>
<reference evidence="3 4" key="1">
    <citation type="submission" date="2019-03" db="EMBL/GenBank/DDBJ databases">
        <title>Single cell metagenomics reveals metabolic interactions within the superorganism composed of flagellate Streblomastix strix and complex community of Bacteroidetes bacteria on its surface.</title>
        <authorList>
            <person name="Treitli S.C."/>
            <person name="Kolisko M."/>
            <person name="Husnik F."/>
            <person name="Keeling P."/>
            <person name="Hampl V."/>
        </authorList>
    </citation>
    <scope>NUCLEOTIDE SEQUENCE [LARGE SCALE GENOMIC DNA]</scope>
    <source>
        <strain evidence="3">ST1C</strain>
    </source>
</reference>
<dbReference type="GO" id="GO:0015074">
    <property type="term" value="P:DNA integration"/>
    <property type="evidence" value="ECO:0007669"/>
    <property type="project" value="InterPro"/>
</dbReference>
<evidence type="ECO:0000256" key="1">
    <source>
        <dbReference type="ARBA" id="ARBA00023172"/>
    </source>
</evidence>
<feature type="compositionally biased region" description="Basic and acidic residues" evidence="2">
    <location>
        <begin position="1"/>
        <end position="16"/>
    </location>
</feature>
<feature type="compositionally biased region" description="Polar residues" evidence="2">
    <location>
        <begin position="17"/>
        <end position="28"/>
    </location>
</feature>
<feature type="non-terminal residue" evidence="3">
    <location>
        <position position="238"/>
    </location>
</feature>
<protein>
    <recommendedName>
        <fullName evidence="5">Tyr recombinase domain-containing protein</fullName>
    </recommendedName>
</protein>
<accession>A0A5J4TCJ8</accession>
<gene>
    <name evidence="3" type="ORF">EZS28_049193</name>
</gene>
<feature type="region of interest" description="Disordered" evidence="2">
    <location>
        <begin position="1"/>
        <end position="33"/>
    </location>
</feature>
<evidence type="ECO:0008006" key="5">
    <source>
        <dbReference type="Google" id="ProtNLM"/>
    </source>
</evidence>
<organism evidence="3 4">
    <name type="scientific">Streblomastix strix</name>
    <dbReference type="NCBI Taxonomy" id="222440"/>
    <lineage>
        <taxon>Eukaryota</taxon>
        <taxon>Metamonada</taxon>
        <taxon>Preaxostyla</taxon>
        <taxon>Oxymonadida</taxon>
        <taxon>Streblomastigidae</taxon>
        <taxon>Streblomastix</taxon>
    </lineage>
</organism>
<dbReference type="GO" id="GO:0003677">
    <property type="term" value="F:DNA binding"/>
    <property type="evidence" value="ECO:0007669"/>
    <property type="project" value="InterPro"/>
</dbReference>
<dbReference type="Gene3D" id="1.10.443.10">
    <property type="entry name" value="Intergrase catalytic core"/>
    <property type="match status" value="1"/>
</dbReference>
<dbReference type="GO" id="GO:0006310">
    <property type="term" value="P:DNA recombination"/>
    <property type="evidence" value="ECO:0007669"/>
    <property type="project" value="UniProtKB-KW"/>
</dbReference>
<keyword evidence="1" id="KW-0233">DNA recombination</keyword>
<dbReference type="EMBL" id="SNRW01034860">
    <property type="protein sequence ID" value="KAA6355280.1"/>
    <property type="molecule type" value="Genomic_DNA"/>
</dbReference>
<evidence type="ECO:0000256" key="2">
    <source>
        <dbReference type="SAM" id="MobiDB-lite"/>
    </source>
</evidence>
<evidence type="ECO:0000313" key="3">
    <source>
        <dbReference type="EMBL" id="KAA6355280.1"/>
    </source>
</evidence>
<name>A0A5J4TCJ8_9EUKA</name>
<dbReference type="InterPro" id="IPR011010">
    <property type="entry name" value="DNA_brk_join_enz"/>
</dbReference>
<dbReference type="InterPro" id="IPR013762">
    <property type="entry name" value="Integrase-like_cat_sf"/>
</dbReference>
<dbReference type="Proteomes" id="UP000324800">
    <property type="component" value="Unassembled WGS sequence"/>
</dbReference>
<evidence type="ECO:0000313" key="4">
    <source>
        <dbReference type="Proteomes" id="UP000324800"/>
    </source>
</evidence>
<proteinExistence type="predicted"/>
<comment type="caution">
    <text evidence="3">The sequence shown here is derived from an EMBL/GenBank/DDBJ whole genome shotgun (WGS) entry which is preliminary data.</text>
</comment>
<dbReference type="SUPFAM" id="SSF56349">
    <property type="entry name" value="DNA breaking-rejoining enzymes"/>
    <property type="match status" value="1"/>
</dbReference>
<sequence length="238" mass="26799">MHDTSADGHVRARESAENVTVTSNTSETEGADPASVDTLLTRIVGFTGELDQELKKLTAQQLIDMTRTKPEIMPPEWAQDLARKPTPETQLTAFLPLLSQLQQQSLNPYAPPNPFYNQLPKQQIQGQQPQYLDNKYGALWWNEDITIPAKRGQISLRLKKFLDLIGIKGKQVYSFRHSVATQLLVMGLDETLLNTHSGHARNSKSTNDYYVFAERLKDNEIAPKLSDTRGQVKCNPIL</sequence>